<dbReference type="Pfam" id="PF07992">
    <property type="entry name" value="Pyr_redox_2"/>
    <property type="match status" value="1"/>
</dbReference>
<dbReference type="GO" id="GO:0004174">
    <property type="term" value="F:electron-transferring-flavoprotein dehydrogenase activity"/>
    <property type="evidence" value="ECO:0007669"/>
    <property type="project" value="TreeGrafter"/>
</dbReference>
<dbReference type="PRINTS" id="PR00368">
    <property type="entry name" value="FADPNR"/>
</dbReference>
<dbReference type="GO" id="GO:0050660">
    <property type="term" value="F:flavin adenine dinucleotide binding"/>
    <property type="evidence" value="ECO:0007669"/>
    <property type="project" value="TreeGrafter"/>
</dbReference>
<dbReference type="SUPFAM" id="SSF51905">
    <property type="entry name" value="FAD/NAD(P)-binding domain"/>
    <property type="match status" value="1"/>
</dbReference>
<dbReference type="PANTHER" id="PTHR43735:SF19">
    <property type="entry name" value="FAD_NAD(P)-BINDING DOMAIN-CONTAINING PROTEIN"/>
    <property type="match status" value="1"/>
</dbReference>
<reference evidence="4 5" key="1">
    <citation type="submission" date="2021-09" db="EMBL/GenBank/DDBJ databases">
        <title>Genomic insights and catalytic innovation underlie evolution of tropane alkaloids biosynthesis.</title>
        <authorList>
            <person name="Wang Y.-J."/>
            <person name="Tian T."/>
            <person name="Huang J.-P."/>
            <person name="Huang S.-X."/>
        </authorList>
    </citation>
    <scope>NUCLEOTIDE SEQUENCE [LARGE SCALE GENOMIC DNA]</scope>
    <source>
        <strain evidence="4">KIB-2018</strain>
        <tissue evidence="4">Leaf</tissue>
    </source>
</reference>
<comment type="caution">
    <text evidence="4">The sequence shown here is derived from an EMBL/GenBank/DDBJ whole genome shotgun (WGS) entry which is preliminary data.</text>
</comment>
<evidence type="ECO:0000256" key="1">
    <source>
        <dbReference type="ARBA" id="ARBA00057036"/>
    </source>
</evidence>
<dbReference type="InterPro" id="IPR036188">
    <property type="entry name" value="FAD/NAD-bd_sf"/>
</dbReference>
<feature type="transmembrane region" description="Helical" evidence="2">
    <location>
        <begin position="12"/>
        <end position="32"/>
    </location>
</feature>
<comment type="function">
    <text evidence="1">Putative FAD-dependent oxidoreductase.</text>
</comment>
<proteinExistence type="predicted"/>
<dbReference type="GO" id="GO:0005737">
    <property type="term" value="C:cytoplasm"/>
    <property type="evidence" value="ECO:0007669"/>
    <property type="project" value="TreeGrafter"/>
</dbReference>
<name>A0AAV8UBZ1_9ROSI</name>
<evidence type="ECO:0000259" key="3">
    <source>
        <dbReference type="Pfam" id="PF07992"/>
    </source>
</evidence>
<accession>A0AAV8UBZ1</accession>
<dbReference type="FunFam" id="3.50.50.100:FF:000006">
    <property type="entry name" value="apoptosis-inducing factor 2"/>
    <property type="match status" value="1"/>
</dbReference>
<dbReference type="EMBL" id="JAIWQS010000008">
    <property type="protein sequence ID" value="KAJ8899989.1"/>
    <property type="molecule type" value="Genomic_DNA"/>
</dbReference>
<keyword evidence="2" id="KW-0472">Membrane</keyword>
<dbReference type="AlphaFoldDB" id="A0AAV8UBZ1"/>
<sequence>MPNADEREKKKVVVIGGGVGGSILAYTIQSSFEVVLIDQKEYFEIPWSCLRAVVEPSFAERALINHSDYLPKAHIIASAATGITGTQVLTADGHACPYDYLVIATGHQDCAAKTRSERLDHYKAEFEKVKSASSILIVGGGPTGVELAAEIAVDFPEKKVKLVHRGTRLLEFVGPRASEKALEWLTSRKVEVILDQAINLNTFSDGVIQTSSGVIIEADCHFDCTGKPMGSSWLEDTIIGKSLDLRGRVMVDEHMRVRGHQNIFAIGDITDTAEVKLGYPAQRHALVTAKNLKLLSMGANERKLASHKLSQTYAIISLGRRDAVAQLPMGTLCGSIPGRLKSRDLFVGKTRKQLGLKPK</sequence>
<gene>
    <name evidence="4" type="ORF">K2173_024100</name>
</gene>
<keyword evidence="2" id="KW-1133">Transmembrane helix</keyword>
<keyword evidence="2" id="KW-0812">Transmembrane</keyword>
<evidence type="ECO:0000313" key="4">
    <source>
        <dbReference type="EMBL" id="KAJ8899989.1"/>
    </source>
</evidence>
<organism evidence="4 5">
    <name type="scientific">Erythroxylum novogranatense</name>
    <dbReference type="NCBI Taxonomy" id="1862640"/>
    <lineage>
        <taxon>Eukaryota</taxon>
        <taxon>Viridiplantae</taxon>
        <taxon>Streptophyta</taxon>
        <taxon>Embryophyta</taxon>
        <taxon>Tracheophyta</taxon>
        <taxon>Spermatophyta</taxon>
        <taxon>Magnoliopsida</taxon>
        <taxon>eudicotyledons</taxon>
        <taxon>Gunneridae</taxon>
        <taxon>Pentapetalae</taxon>
        <taxon>rosids</taxon>
        <taxon>fabids</taxon>
        <taxon>Malpighiales</taxon>
        <taxon>Erythroxylaceae</taxon>
        <taxon>Erythroxylum</taxon>
    </lineage>
</organism>
<dbReference type="PANTHER" id="PTHR43735">
    <property type="entry name" value="APOPTOSIS-INDUCING FACTOR 1"/>
    <property type="match status" value="1"/>
</dbReference>
<feature type="domain" description="FAD/NAD(P)-binding" evidence="3">
    <location>
        <begin position="10"/>
        <end position="284"/>
    </location>
</feature>
<dbReference type="Gene3D" id="3.50.50.100">
    <property type="match status" value="1"/>
</dbReference>
<dbReference type="InterPro" id="IPR023753">
    <property type="entry name" value="FAD/NAD-binding_dom"/>
</dbReference>
<keyword evidence="5" id="KW-1185">Reference proteome</keyword>
<evidence type="ECO:0000313" key="5">
    <source>
        <dbReference type="Proteomes" id="UP001159364"/>
    </source>
</evidence>
<dbReference type="Proteomes" id="UP001159364">
    <property type="component" value="Linkage Group LG08"/>
</dbReference>
<protein>
    <recommendedName>
        <fullName evidence="3">FAD/NAD(P)-binding domain-containing protein</fullName>
    </recommendedName>
</protein>
<evidence type="ECO:0000256" key="2">
    <source>
        <dbReference type="SAM" id="Phobius"/>
    </source>
</evidence>